<evidence type="ECO:0000256" key="5">
    <source>
        <dbReference type="ARBA" id="ARBA00023157"/>
    </source>
</evidence>
<feature type="domain" description="AMOP" evidence="8">
    <location>
        <begin position="272"/>
        <end position="433"/>
    </location>
</feature>
<dbReference type="OrthoDB" id="9930623at2759"/>
<dbReference type="EMBL" id="JAIZAY010000003">
    <property type="protein sequence ID" value="KAJ8045201.1"/>
    <property type="molecule type" value="Genomic_DNA"/>
</dbReference>
<evidence type="ECO:0000256" key="6">
    <source>
        <dbReference type="SAM" id="MobiDB-lite"/>
    </source>
</evidence>
<dbReference type="Pfam" id="PF00090">
    <property type="entry name" value="TSP_1"/>
    <property type="match status" value="1"/>
</dbReference>
<dbReference type="PANTHER" id="PTHR10239:SF29">
    <property type="entry name" value="AMOP DOMAIN-CONTAINING PROTEIN"/>
    <property type="match status" value="1"/>
</dbReference>
<protein>
    <submittedName>
        <fullName evidence="9">Isthmin-1</fullName>
    </submittedName>
</protein>
<dbReference type="PANTHER" id="PTHR10239">
    <property type="entry name" value="ISTHMIN-2"/>
    <property type="match status" value="1"/>
</dbReference>
<keyword evidence="7" id="KW-0812">Transmembrane</keyword>
<dbReference type="PROSITE" id="PS50856">
    <property type="entry name" value="AMOP"/>
    <property type="match status" value="1"/>
</dbReference>
<dbReference type="Gene3D" id="2.20.100.10">
    <property type="entry name" value="Thrombospondin type-1 (TSP1) repeat"/>
    <property type="match status" value="1"/>
</dbReference>
<dbReference type="SMART" id="SM00209">
    <property type="entry name" value="TSP1"/>
    <property type="match status" value="1"/>
</dbReference>
<proteinExistence type="inferred from homology"/>
<dbReference type="Pfam" id="PF03782">
    <property type="entry name" value="AMOP"/>
    <property type="match status" value="1"/>
</dbReference>
<evidence type="ECO:0000256" key="2">
    <source>
        <dbReference type="ARBA" id="ARBA00010198"/>
    </source>
</evidence>
<dbReference type="InterPro" id="IPR036383">
    <property type="entry name" value="TSP1_rpt_sf"/>
</dbReference>
<evidence type="ECO:0000259" key="8">
    <source>
        <dbReference type="PROSITE" id="PS50856"/>
    </source>
</evidence>
<gene>
    <name evidence="9" type="ORF">HOLleu_08155</name>
</gene>
<evidence type="ECO:0000256" key="4">
    <source>
        <dbReference type="ARBA" id="ARBA00022729"/>
    </source>
</evidence>
<evidence type="ECO:0000313" key="10">
    <source>
        <dbReference type="Proteomes" id="UP001152320"/>
    </source>
</evidence>
<dbReference type="AlphaFoldDB" id="A0A9Q1CHT3"/>
<feature type="transmembrane region" description="Helical" evidence="7">
    <location>
        <begin position="6"/>
        <end position="27"/>
    </location>
</feature>
<dbReference type="SMART" id="SM00723">
    <property type="entry name" value="AMOP"/>
    <property type="match status" value="1"/>
</dbReference>
<organism evidence="9 10">
    <name type="scientific">Holothuria leucospilota</name>
    <name type="common">Black long sea cucumber</name>
    <name type="synonym">Mertensiothuria leucospilota</name>
    <dbReference type="NCBI Taxonomy" id="206669"/>
    <lineage>
        <taxon>Eukaryota</taxon>
        <taxon>Metazoa</taxon>
        <taxon>Echinodermata</taxon>
        <taxon>Eleutherozoa</taxon>
        <taxon>Echinozoa</taxon>
        <taxon>Holothuroidea</taxon>
        <taxon>Aspidochirotacea</taxon>
        <taxon>Aspidochirotida</taxon>
        <taxon>Holothuriidae</taxon>
        <taxon>Holothuria</taxon>
    </lineage>
</organism>
<accession>A0A9Q1CHT3</accession>
<comment type="caution">
    <text evidence="9">The sequence shown here is derived from an EMBL/GenBank/DDBJ whole genome shotgun (WGS) entry which is preliminary data.</text>
</comment>
<keyword evidence="7" id="KW-0472">Membrane</keyword>
<evidence type="ECO:0000256" key="7">
    <source>
        <dbReference type="SAM" id="Phobius"/>
    </source>
</evidence>
<dbReference type="GO" id="GO:0005576">
    <property type="term" value="C:extracellular region"/>
    <property type="evidence" value="ECO:0007669"/>
    <property type="project" value="UniProtKB-SubCell"/>
</dbReference>
<feature type="compositionally biased region" description="Basic and acidic residues" evidence="6">
    <location>
        <begin position="149"/>
        <end position="159"/>
    </location>
</feature>
<dbReference type="PROSITE" id="PS50092">
    <property type="entry name" value="TSP1"/>
    <property type="match status" value="1"/>
</dbReference>
<evidence type="ECO:0000256" key="1">
    <source>
        <dbReference type="ARBA" id="ARBA00004613"/>
    </source>
</evidence>
<comment type="similarity">
    <text evidence="2">Belongs to the isthmin family.</text>
</comment>
<feature type="compositionally biased region" description="Basic and acidic residues" evidence="6">
    <location>
        <begin position="125"/>
        <end position="139"/>
    </location>
</feature>
<dbReference type="InterPro" id="IPR000884">
    <property type="entry name" value="TSP1_rpt"/>
</dbReference>
<feature type="region of interest" description="Disordered" evidence="6">
    <location>
        <begin position="125"/>
        <end position="166"/>
    </location>
</feature>
<name>A0A9Q1CHT3_HOLLE</name>
<keyword evidence="7" id="KW-1133">Transmembrane helix</keyword>
<dbReference type="SUPFAM" id="SSF82895">
    <property type="entry name" value="TSP-1 type 1 repeat"/>
    <property type="match status" value="1"/>
</dbReference>
<dbReference type="InterPro" id="IPR005533">
    <property type="entry name" value="AMOP_dom"/>
</dbReference>
<evidence type="ECO:0000256" key="3">
    <source>
        <dbReference type="ARBA" id="ARBA00022525"/>
    </source>
</evidence>
<sequence length="445" mass="50170">MKGTLAFVGVVSGCCFIGLVAMLLTVFTKEDITGGYRSVVDGIKRPLSISLSVKNSISHRNSDKIVSLRETENVLKLRTKKGIRYNEPETQGLVTQDEFQFVNLVTPNPNIEITIEVVDDVEDHLEWPEPPHENNDDRILQPTLPPGQGDRRENSRVDSVDPLYNSSDVNSPGGYTWLSILRQRELIRDDDPPDLMGTSQWEAWTACSVSCGGGKKERSRSCGFSCTETETQECNRFLCPPEKPTVVPPRVTASSSDETPISSTDALKILDSNYLQTDDCNEWMSCRSEKLMSYLARLNDLPSCPCLRPSNLDQHNAIFDQQKEQLFNWVNMAVDDDWLDIYKPTAKNCIQSLLSPQSTSLAAQQCCYDNAHRLITRGSGAGTPHLISTEISPELNYKIDILPWIICKGDWTRYNLVRPPNNVLGCQENPDNEKYRQQWMKAKNF</sequence>
<comment type="subcellular location">
    <subcellularLocation>
        <location evidence="1">Secreted</location>
    </subcellularLocation>
</comment>
<evidence type="ECO:0000313" key="9">
    <source>
        <dbReference type="EMBL" id="KAJ8045201.1"/>
    </source>
</evidence>
<keyword evidence="5" id="KW-1015">Disulfide bond</keyword>
<reference evidence="9" key="1">
    <citation type="submission" date="2021-10" db="EMBL/GenBank/DDBJ databases">
        <title>Tropical sea cucumber genome reveals ecological adaptation and Cuvierian tubules defense mechanism.</title>
        <authorList>
            <person name="Chen T."/>
        </authorList>
    </citation>
    <scope>NUCLEOTIDE SEQUENCE</scope>
    <source>
        <strain evidence="9">Nanhai2018</strain>
        <tissue evidence="9">Muscle</tissue>
    </source>
</reference>
<keyword evidence="3" id="KW-0964">Secreted</keyword>
<dbReference type="Proteomes" id="UP001152320">
    <property type="component" value="Chromosome 3"/>
</dbReference>
<keyword evidence="10" id="KW-1185">Reference proteome</keyword>
<keyword evidence="4" id="KW-0732">Signal</keyword>
<dbReference type="InterPro" id="IPR051867">
    <property type="entry name" value="Angio_Inhib/Adhesion_GPCR"/>
</dbReference>